<keyword evidence="5 7" id="KW-1133">Transmembrane helix</keyword>
<keyword evidence="6 7" id="KW-0472">Membrane</keyword>
<keyword evidence="4 7" id="KW-0812">Transmembrane</keyword>
<dbReference type="InterPro" id="IPR000515">
    <property type="entry name" value="MetI-like"/>
</dbReference>
<reference evidence="9 10" key="1">
    <citation type="submission" date="2020-02" db="EMBL/GenBank/DDBJ databases">
        <title>Sequencing the genomes of 1000 actinobacteria strains.</title>
        <authorList>
            <person name="Klenk H.-P."/>
        </authorList>
    </citation>
    <scope>NUCLEOTIDE SEQUENCE [LARGE SCALE GENOMIC DNA]</scope>
    <source>
        <strain evidence="9 10">DSM 19609</strain>
    </source>
</reference>
<proteinExistence type="inferred from homology"/>
<gene>
    <name evidence="9" type="ORF">FB473_001854</name>
</gene>
<dbReference type="PROSITE" id="PS50928">
    <property type="entry name" value="ABC_TM1"/>
    <property type="match status" value="1"/>
</dbReference>
<feature type="transmembrane region" description="Helical" evidence="7">
    <location>
        <begin position="238"/>
        <end position="260"/>
    </location>
</feature>
<accession>A0ABX0SH35</accession>
<evidence type="ECO:0000313" key="9">
    <source>
        <dbReference type="EMBL" id="NIH57209.1"/>
    </source>
</evidence>
<feature type="transmembrane region" description="Helical" evidence="7">
    <location>
        <begin position="180"/>
        <end position="200"/>
    </location>
</feature>
<feature type="transmembrane region" description="Helical" evidence="7">
    <location>
        <begin position="280"/>
        <end position="303"/>
    </location>
</feature>
<evidence type="ECO:0000256" key="3">
    <source>
        <dbReference type="ARBA" id="ARBA00022475"/>
    </source>
</evidence>
<comment type="similarity">
    <text evidence="7">Belongs to the binding-protein-dependent transport system permease family.</text>
</comment>
<comment type="caution">
    <text evidence="9">The sequence shown here is derived from an EMBL/GenBank/DDBJ whole genome shotgun (WGS) entry which is preliminary data.</text>
</comment>
<evidence type="ECO:0000259" key="8">
    <source>
        <dbReference type="PROSITE" id="PS50928"/>
    </source>
</evidence>
<dbReference type="EMBL" id="JAAMOZ010000001">
    <property type="protein sequence ID" value="NIH57209.1"/>
    <property type="molecule type" value="Genomic_DNA"/>
</dbReference>
<feature type="transmembrane region" description="Helical" evidence="7">
    <location>
        <begin position="106"/>
        <end position="126"/>
    </location>
</feature>
<evidence type="ECO:0000313" key="10">
    <source>
        <dbReference type="Proteomes" id="UP000749311"/>
    </source>
</evidence>
<evidence type="ECO:0000256" key="7">
    <source>
        <dbReference type="RuleBase" id="RU363032"/>
    </source>
</evidence>
<protein>
    <submittedName>
        <fullName evidence="9">Peptide/nickel transport system permease protein</fullName>
    </submittedName>
</protein>
<dbReference type="InterPro" id="IPR045621">
    <property type="entry name" value="BPD_transp_1_N"/>
</dbReference>
<dbReference type="SUPFAM" id="SSF161098">
    <property type="entry name" value="MetI-like"/>
    <property type="match status" value="1"/>
</dbReference>
<evidence type="ECO:0000256" key="1">
    <source>
        <dbReference type="ARBA" id="ARBA00004651"/>
    </source>
</evidence>
<sequence length="324" mass="34751">MMVKFVLSRVGQTLLVLWAAYTITFTILFVLPGDPIAIMLNAADIEVDFLSDAELTAIKAQYGLDQPMYAYYLKSLVGAVHGDFGMSLTQKQPVTGLILDRLPSTMSLAGTAVLVSVVVGAGFAYLATRSSFRPLRTLLARLPVFGVSLPTFWVGLLLVQVFAFSLGWLPATGQNGPRSLILPVITMSLPSGAVYAQVLIKGLEEGFRQPYAQAALSRGLTRGQVQGRYVFRNAALPVLTLLGLQVGNTVAGTIVIETVFTRNGIGRLAQEAVLAQDIPLVLGIVVLAAAAFVVVNLLVDLIYPFVDPRVRAEASSRSNRLSTL</sequence>
<dbReference type="CDD" id="cd06261">
    <property type="entry name" value="TM_PBP2"/>
    <property type="match status" value="1"/>
</dbReference>
<dbReference type="Proteomes" id="UP000749311">
    <property type="component" value="Unassembled WGS sequence"/>
</dbReference>
<keyword evidence="3" id="KW-1003">Cell membrane</keyword>
<evidence type="ECO:0000256" key="5">
    <source>
        <dbReference type="ARBA" id="ARBA00022989"/>
    </source>
</evidence>
<dbReference type="Gene3D" id="1.10.3720.10">
    <property type="entry name" value="MetI-like"/>
    <property type="match status" value="1"/>
</dbReference>
<name>A0ABX0SH35_9ACTN</name>
<comment type="subcellular location">
    <subcellularLocation>
        <location evidence="1 7">Cell membrane</location>
        <topology evidence="1 7">Multi-pass membrane protein</topology>
    </subcellularLocation>
</comment>
<evidence type="ECO:0000256" key="6">
    <source>
        <dbReference type="ARBA" id="ARBA00023136"/>
    </source>
</evidence>
<feature type="transmembrane region" description="Helical" evidence="7">
    <location>
        <begin position="138"/>
        <end position="168"/>
    </location>
</feature>
<dbReference type="Pfam" id="PF00528">
    <property type="entry name" value="BPD_transp_1"/>
    <property type="match status" value="1"/>
</dbReference>
<dbReference type="Pfam" id="PF19300">
    <property type="entry name" value="BPD_transp_1_N"/>
    <property type="match status" value="1"/>
</dbReference>
<dbReference type="PANTHER" id="PTHR43163:SF6">
    <property type="entry name" value="DIPEPTIDE TRANSPORT SYSTEM PERMEASE PROTEIN DPPB-RELATED"/>
    <property type="match status" value="1"/>
</dbReference>
<organism evidence="9 10">
    <name type="scientific">Brooklawnia cerclae</name>
    <dbReference type="NCBI Taxonomy" id="349934"/>
    <lineage>
        <taxon>Bacteria</taxon>
        <taxon>Bacillati</taxon>
        <taxon>Actinomycetota</taxon>
        <taxon>Actinomycetes</taxon>
        <taxon>Propionibacteriales</taxon>
        <taxon>Propionibacteriaceae</taxon>
        <taxon>Brooklawnia</taxon>
    </lineage>
</organism>
<feature type="domain" description="ABC transmembrane type-1" evidence="8">
    <location>
        <begin position="102"/>
        <end position="303"/>
    </location>
</feature>
<dbReference type="InterPro" id="IPR035906">
    <property type="entry name" value="MetI-like_sf"/>
</dbReference>
<keyword evidence="10" id="KW-1185">Reference proteome</keyword>
<keyword evidence="2 7" id="KW-0813">Transport</keyword>
<evidence type="ECO:0000256" key="4">
    <source>
        <dbReference type="ARBA" id="ARBA00022692"/>
    </source>
</evidence>
<evidence type="ECO:0000256" key="2">
    <source>
        <dbReference type="ARBA" id="ARBA00022448"/>
    </source>
</evidence>
<feature type="transmembrane region" description="Helical" evidence="7">
    <location>
        <begin position="12"/>
        <end position="31"/>
    </location>
</feature>
<dbReference type="PANTHER" id="PTHR43163">
    <property type="entry name" value="DIPEPTIDE TRANSPORT SYSTEM PERMEASE PROTEIN DPPB-RELATED"/>
    <property type="match status" value="1"/>
</dbReference>